<organism evidence="1">
    <name type="scientific">Nonomuraea gerenzanensis</name>
    <dbReference type="NCBI Taxonomy" id="93944"/>
    <lineage>
        <taxon>Bacteria</taxon>
        <taxon>Bacillati</taxon>
        <taxon>Actinomycetota</taxon>
        <taxon>Actinomycetes</taxon>
        <taxon>Streptosporangiales</taxon>
        <taxon>Streptosporangiaceae</taxon>
        <taxon>Nonomuraea</taxon>
    </lineage>
</organism>
<gene>
    <name evidence="1" type="ORF">BN4615_P10767</name>
</gene>
<reference evidence="1" key="1">
    <citation type="submission" date="2016-04" db="EMBL/GenBank/DDBJ databases">
        <authorList>
            <person name="Evans L.H."/>
            <person name="Alamgir A."/>
            <person name="Owens N."/>
            <person name="Weber N.D."/>
            <person name="Virtaneva K."/>
            <person name="Barbian K."/>
            <person name="Babar A."/>
            <person name="Rosenke K."/>
        </authorList>
    </citation>
    <scope>NUCLEOTIDE SEQUENCE</scope>
    <source>
        <strain evidence="1">Nono1</strain>
    </source>
</reference>
<dbReference type="EMBL" id="LT559118">
    <property type="protein sequence ID" value="SBP01251.1"/>
    <property type="molecule type" value="Genomic_DNA"/>
</dbReference>
<proteinExistence type="predicted"/>
<sequence>MAVGSMRRDREPKVLAAVAGGKLTFTGLLGSRKIEETVSVARFRMECWVRSHVSYTAYRRVVLPAYLDPTVPPETTPVTGTMTVPRCPRVTQGVDGDYSGQICIVVGAREGRDLGAACQKFLLVKGALPGAKLPVLGAAGIVPLWRAVTEAEMKSLEEKGGYAVIEGLEGKYFFPSREQAENFKRLAEERGWGTYVITQAEIDARYLAKAESVAAAGEGPAYFLRSGLVRLVRLVRIFK</sequence>
<name>A0A1M4EQX2_9ACTN</name>
<accession>A0A1M4EQX2</accession>
<dbReference type="AlphaFoldDB" id="A0A1M4EQX2"/>
<evidence type="ECO:0000313" key="1">
    <source>
        <dbReference type="EMBL" id="SBP01251.1"/>
    </source>
</evidence>
<protein>
    <submittedName>
        <fullName evidence="1">Uncharacterized protein</fullName>
    </submittedName>
</protein>